<feature type="region of interest" description="Disordered" evidence="1">
    <location>
        <begin position="227"/>
        <end position="303"/>
    </location>
</feature>
<accession>A0A2V1E2P7</accession>
<feature type="region of interest" description="Disordered" evidence="1">
    <location>
        <begin position="349"/>
        <end position="399"/>
    </location>
</feature>
<protein>
    <submittedName>
        <fullName evidence="2">Uncharacterized protein</fullName>
    </submittedName>
</protein>
<evidence type="ECO:0000313" key="3">
    <source>
        <dbReference type="Proteomes" id="UP000244855"/>
    </source>
</evidence>
<feature type="compositionally biased region" description="Basic and acidic residues" evidence="1">
    <location>
        <begin position="243"/>
        <end position="253"/>
    </location>
</feature>
<evidence type="ECO:0000256" key="1">
    <source>
        <dbReference type="SAM" id="MobiDB-lite"/>
    </source>
</evidence>
<dbReference type="AlphaFoldDB" id="A0A2V1E2P7"/>
<dbReference type="Proteomes" id="UP000244855">
    <property type="component" value="Unassembled WGS sequence"/>
</dbReference>
<sequence>MRQVVETQNTILASCLERHHGARRQNTRTSSRLSHSTATSQNSKRSSTVSDTKFDFDSETVNSRAYRQALARRRIKKMVSAPASQLQQSSNEIASVDAVCSLHVVPSVRRSVMEEFEDLVSEVESVFSDSLTTYSSILALYMSEGSSSVDGFVINGIDEDRSSTPTSAIDVKDGKIFVESQCEEARNNFNNLWNGGALPYLDGSDSVIETRNCSLAPAAIEGKVTSPEGIDIEDVNDMSLGPHGKDSEEDGRCKTQISMGRRNSQGAVDDPLGKPATHSESERKHISRRNAANYPEHTSWSEREKNADGNFCQNQHFPRVNPQRVAASSSDEVFPKSTGLGLLIEPSMRLEDDEPISGKTTSDILSEEMSPQASTSHPMDEYEEDGMGEGQSPIPEVVYRTPSQRFSIASARCQL</sequence>
<proteinExistence type="predicted"/>
<organism evidence="2 3">
    <name type="scientific">Periconia macrospinosa</name>
    <dbReference type="NCBI Taxonomy" id="97972"/>
    <lineage>
        <taxon>Eukaryota</taxon>
        <taxon>Fungi</taxon>
        <taxon>Dikarya</taxon>
        <taxon>Ascomycota</taxon>
        <taxon>Pezizomycotina</taxon>
        <taxon>Dothideomycetes</taxon>
        <taxon>Pleosporomycetidae</taxon>
        <taxon>Pleosporales</taxon>
        <taxon>Massarineae</taxon>
        <taxon>Periconiaceae</taxon>
        <taxon>Periconia</taxon>
    </lineage>
</organism>
<evidence type="ECO:0000313" key="2">
    <source>
        <dbReference type="EMBL" id="PVI04721.1"/>
    </source>
</evidence>
<gene>
    <name evidence="2" type="ORF">DM02DRAFT_160666</name>
</gene>
<feature type="compositionally biased region" description="Polar residues" evidence="1">
    <location>
        <begin position="27"/>
        <end position="51"/>
    </location>
</feature>
<keyword evidence="3" id="KW-1185">Reference proteome</keyword>
<dbReference type="EMBL" id="KZ805319">
    <property type="protein sequence ID" value="PVI04721.1"/>
    <property type="molecule type" value="Genomic_DNA"/>
</dbReference>
<feature type="compositionally biased region" description="Polar residues" evidence="1">
    <location>
        <begin position="255"/>
        <end position="266"/>
    </location>
</feature>
<feature type="compositionally biased region" description="Polar residues" evidence="1">
    <location>
        <begin position="358"/>
        <end position="377"/>
    </location>
</feature>
<reference evidence="2 3" key="1">
    <citation type="journal article" date="2018" name="Sci. Rep.">
        <title>Comparative genomics provides insights into the lifestyle and reveals functional heterogeneity of dark septate endophytic fungi.</title>
        <authorList>
            <person name="Knapp D.G."/>
            <person name="Nemeth J.B."/>
            <person name="Barry K."/>
            <person name="Hainaut M."/>
            <person name="Henrissat B."/>
            <person name="Johnson J."/>
            <person name="Kuo A."/>
            <person name="Lim J.H.P."/>
            <person name="Lipzen A."/>
            <person name="Nolan M."/>
            <person name="Ohm R.A."/>
            <person name="Tamas L."/>
            <person name="Grigoriev I.V."/>
            <person name="Spatafora J.W."/>
            <person name="Nagy L.G."/>
            <person name="Kovacs G.M."/>
        </authorList>
    </citation>
    <scope>NUCLEOTIDE SEQUENCE [LARGE SCALE GENOMIC DNA]</scope>
    <source>
        <strain evidence="2 3">DSE2036</strain>
    </source>
</reference>
<name>A0A2V1E2P7_9PLEO</name>
<feature type="region of interest" description="Disordered" evidence="1">
    <location>
        <begin position="17"/>
        <end position="52"/>
    </location>
</feature>